<reference evidence="21" key="2">
    <citation type="submission" date="2023-01" db="EMBL/GenBank/DDBJ databases">
        <authorList>
            <person name="Petersen C."/>
        </authorList>
    </citation>
    <scope>NUCLEOTIDE SEQUENCE</scope>
    <source>
        <strain evidence="21">IBT 15450</strain>
    </source>
</reference>
<comment type="pathway">
    <text evidence="5">Protein modification; protein ubiquitination.</text>
</comment>
<keyword evidence="7" id="KW-0808">Transferase</keyword>
<evidence type="ECO:0000256" key="1">
    <source>
        <dbReference type="ARBA" id="ARBA00000900"/>
    </source>
</evidence>
<evidence type="ECO:0000256" key="5">
    <source>
        <dbReference type="ARBA" id="ARBA00004906"/>
    </source>
</evidence>
<dbReference type="InterPro" id="IPR011011">
    <property type="entry name" value="Znf_FYVE_PHD"/>
</dbReference>
<dbReference type="SUPFAM" id="SSF57903">
    <property type="entry name" value="FYVE/PHD zinc finger"/>
    <property type="match status" value="1"/>
</dbReference>
<protein>
    <recommendedName>
        <fullName evidence="6">RING-type E3 ubiquitin transferase</fullName>
        <ecNumber evidence="6">2.3.2.27</ecNumber>
    </recommendedName>
</protein>
<name>A0AAD6ISL0_PENCN</name>
<sequence>MPGSSTASSSPTESGTPPRVQAGRMSERPEAHGSASYSGYEGSSRPRAFPICPGSDRKRRLTSTGEDTRQWSHGGLAGPARDNGGSSRTALPYRSVSMVMPSSRTRSSISATAGSSYATAIDLSSSPPETPRSFASGQLSRRYTREPYTWSGQPMPSSPNSQSQAFIDMSLPNWQADSDVTECPICGTVFSFWYRKHHCRKCGRVVCASCSPHRITIPRQFIVRPPDSDPLESSPVPSHPPVVDLTDDEPATPSSTINPALGGGEEVRLCNPCVPDPNPNPLGFGNVRTGHRSTHSLSSTMPGTFQNLSRDNHIHDARQERRTVGSSDRPQYLDQLNQTRRPSIPGTRQFRSFSNRDAGLPRRPAPDEADFCPVCRRQFPPLSPEHPIEARQAHTRDCIESYLRPAAVNRSSPEQGPPLPAPPPEARMLKFVATEKDCLGGDGQPAECTICMEDYEVGQALARLECLCKFHSHCIVDWFDRKEECPVHKLS</sequence>
<evidence type="ECO:0000256" key="9">
    <source>
        <dbReference type="ARBA" id="ARBA00022723"/>
    </source>
</evidence>
<evidence type="ECO:0000256" key="16">
    <source>
        <dbReference type="ARBA" id="ARBA00023288"/>
    </source>
</evidence>
<evidence type="ECO:0000313" key="22">
    <source>
        <dbReference type="Proteomes" id="UP001219568"/>
    </source>
</evidence>
<dbReference type="EC" id="2.3.2.27" evidence="6"/>
<feature type="compositionally biased region" description="Low complexity" evidence="18">
    <location>
        <begin position="33"/>
        <end position="43"/>
    </location>
</feature>
<keyword evidence="10" id="KW-0967">Endosome</keyword>
<evidence type="ECO:0000256" key="2">
    <source>
        <dbReference type="ARBA" id="ARBA00004170"/>
    </source>
</evidence>
<dbReference type="SUPFAM" id="SSF57850">
    <property type="entry name" value="RING/U-box"/>
    <property type="match status" value="1"/>
</dbReference>
<dbReference type="InterPro" id="IPR000306">
    <property type="entry name" value="Znf_FYVE"/>
</dbReference>
<evidence type="ECO:0000256" key="18">
    <source>
        <dbReference type="SAM" id="MobiDB-lite"/>
    </source>
</evidence>
<evidence type="ECO:0000256" key="8">
    <source>
        <dbReference type="ARBA" id="ARBA00022707"/>
    </source>
</evidence>
<comment type="subcellular location">
    <subcellularLocation>
        <location evidence="3">Endosome</location>
    </subcellularLocation>
    <subcellularLocation>
        <location evidence="4">Lysosome</location>
    </subcellularLocation>
    <subcellularLocation>
        <location evidence="2">Membrane</location>
        <topology evidence="2">Peripheral membrane protein</topology>
    </subcellularLocation>
</comment>
<dbReference type="SMART" id="SM00064">
    <property type="entry name" value="FYVE"/>
    <property type="match status" value="1"/>
</dbReference>
<dbReference type="Pfam" id="PF13639">
    <property type="entry name" value="zf-RING_2"/>
    <property type="match status" value="1"/>
</dbReference>
<dbReference type="PANTHER" id="PTHR46661:SF4">
    <property type="entry name" value="RING-TYPE DOMAIN-CONTAINING PROTEIN"/>
    <property type="match status" value="1"/>
</dbReference>
<dbReference type="Gene3D" id="3.30.40.10">
    <property type="entry name" value="Zinc/RING finger domain, C3HC4 (zinc finger)"/>
    <property type="match status" value="2"/>
</dbReference>
<evidence type="ECO:0000313" key="21">
    <source>
        <dbReference type="EMBL" id="KAJ6057944.1"/>
    </source>
</evidence>
<keyword evidence="16" id="KW-0449">Lipoprotein</keyword>
<organism evidence="21 22">
    <name type="scientific">Penicillium canescens</name>
    <dbReference type="NCBI Taxonomy" id="5083"/>
    <lineage>
        <taxon>Eukaryota</taxon>
        <taxon>Fungi</taxon>
        <taxon>Dikarya</taxon>
        <taxon>Ascomycota</taxon>
        <taxon>Pezizomycotina</taxon>
        <taxon>Eurotiomycetes</taxon>
        <taxon>Eurotiomycetidae</taxon>
        <taxon>Eurotiales</taxon>
        <taxon>Aspergillaceae</taxon>
        <taxon>Penicillium</taxon>
    </lineage>
</organism>
<dbReference type="GO" id="GO:0008270">
    <property type="term" value="F:zinc ion binding"/>
    <property type="evidence" value="ECO:0007669"/>
    <property type="project" value="UniProtKB-KW"/>
</dbReference>
<keyword evidence="22" id="KW-1185">Reference proteome</keyword>
<dbReference type="GO" id="GO:0005768">
    <property type="term" value="C:endosome"/>
    <property type="evidence" value="ECO:0007669"/>
    <property type="project" value="UniProtKB-SubCell"/>
</dbReference>
<evidence type="ECO:0000256" key="7">
    <source>
        <dbReference type="ARBA" id="ARBA00022679"/>
    </source>
</evidence>
<gene>
    <name evidence="21" type="ORF">N7460_001218</name>
</gene>
<dbReference type="CDD" id="cd16489">
    <property type="entry name" value="mRING-CH-C4HC2H_ZNRF"/>
    <property type="match status" value="1"/>
</dbReference>
<feature type="domain" description="FYVE-type" evidence="20">
    <location>
        <begin position="177"/>
        <end position="278"/>
    </location>
</feature>
<dbReference type="PROSITE" id="PS50178">
    <property type="entry name" value="ZF_FYVE"/>
    <property type="match status" value="1"/>
</dbReference>
<keyword evidence="14" id="KW-0472">Membrane</keyword>
<dbReference type="GO" id="GO:0061630">
    <property type="term" value="F:ubiquitin protein ligase activity"/>
    <property type="evidence" value="ECO:0007669"/>
    <property type="project" value="UniProtKB-EC"/>
</dbReference>
<keyword evidence="11 17" id="KW-0863">Zinc-finger</keyword>
<dbReference type="InterPro" id="IPR051878">
    <property type="entry name" value="ZNRF_ubiq-protein_ligase"/>
</dbReference>
<dbReference type="Pfam" id="PF01363">
    <property type="entry name" value="FYVE"/>
    <property type="match status" value="1"/>
</dbReference>
<dbReference type="InterPro" id="IPR017455">
    <property type="entry name" value="Znf_FYVE-rel"/>
</dbReference>
<dbReference type="PROSITE" id="PS50089">
    <property type="entry name" value="ZF_RING_2"/>
    <property type="match status" value="1"/>
</dbReference>
<dbReference type="GO" id="GO:0016020">
    <property type="term" value="C:membrane"/>
    <property type="evidence" value="ECO:0007669"/>
    <property type="project" value="UniProtKB-SubCell"/>
</dbReference>
<feature type="compositionally biased region" description="Polar residues" evidence="18">
    <location>
        <begin position="324"/>
        <end position="341"/>
    </location>
</feature>
<feature type="region of interest" description="Disordered" evidence="18">
    <location>
        <begin position="223"/>
        <end position="253"/>
    </location>
</feature>
<dbReference type="EMBL" id="JAQJZL010000001">
    <property type="protein sequence ID" value="KAJ6057944.1"/>
    <property type="molecule type" value="Genomic_DNA"/>
</dbReference>
<accession>A0AAD6ISL0</accession>
<keyword evidence="15" id="KW-0458">Lysosome</keyword>
<dbReference type="InterPro" id="IPR001841">
    <property type="entry name" value="Znf_RING"/>
</dbReference>
<evidence type="ECO:0000256" key="3">
    <source>
        <dbReference type="ARBA" id="ARBA00004177"/>
    </source>
</evidence>
<reference evidence="21" key="1">
    <citation type="journal article" date="2023" name="IMA Fungus">
        <title>Comparative genomic study of the Penicillium genus elucidates a diverse pangenome and 15 lateral gene transfer events.</title>
        <authorList>
            <person name="Petersen C."/>
            <person name="Sorensen T."/>
            <person name="Nielsen M.R."/>
            <person name="Sondergaard T.E."/>
            <person name="Sorensen J.L."/>
            <person name="Fitzpatrick D.A."/>
            <person name="Frisvad J.C."/>
            <person name="Nielsen K.L."/>
        </authorList>
    </citation>
    <scope>NUCLEOTIDE SEQUENCE</scope>
    <source>
        <strain evidence="21">IBT 15450</strain>
    </source>
</reference>
<evidence type="ECO:0000256" key="11">
    <source>
        <dbReference type="ARBA" id="ARBA00022771"/>
    </source>
</evidence>
<keyword evidence="9" id="KW-0479">Metal-binding</keyword>
<proteinExistence type="predicted"/>
<comment type="caution">
    <text evidence="21">The sequence shown here is derived from an EMBL/GenBank/DDBJ whole genome shotgun (WGS) entry which is preliminary data.</text>
</comment>
<dbReference type="SMART" id="SM00184">
    <property type="entry name" value="RING"/>
    <property type="match status" value="1"/>
</dbReference>
<dbReference type="PANTHER" id="PTHR46661">
    <property type="entry name" value="E3 UBIQUITIN-PROTEIN LIGASE ZNRF1-LIKE PROTEIN"/>
    <property type="match status" value="1"/>
</dbReference>
<dbReference type="AlphaFoldDB" id="A0AAD6ISL0"/>
<dbReference type="Proteomes" id="UP001219568">
    <property type="component" value="Unassembled WGS sequence"/>
</dbReference>
<evidence type="ECO:0000256" key="13">
    <source>
        <dbReference type="ARBA" id="ARBA00022833"/>
    </source>
</evidence>
<comment type="catalytic activity">
    <reaction evidence="1">
        <text>S-ubiquitinyl-[E2 ubiquitin-conjugating enzyme]-L-cysteine + [acceptor protein]-L-lysine = [E2 ubiquitin-conjugating enzyme]-L-cysteine + N(6)-ubiquitinyl-[acceptor protein]-L-lysine.</text>
        <dbReference type="EC" id="2.3.2.27"/>
    </reaction>
</comment>
<keyword evidence="13" id="KW-0862">Zinc</keyword>
<feature type="domain" description="RING-type" evidence="19">
    <location>
        <begin position="448"/>
        <end position="489"/>
    </location>
</feature>
<evidence type="ECO:0000259" key="19">
    <source>
        <dbReference type="PROSITE" id="PS50089"/>
    </source>
</evidence>
<dbReference type="InterPro" id="IPR013083">
    <property type="entry name" value="Znf_RING/FYVE/PHD"/>
</dbReference>
<evidence type="ECO:0000256" key="6">
    <source>
        <dbReference type="ARBA" id="ARBA00012483"/>
    </source>
</evidence>
<feature type="compositionally biased region" description="Low complexity" evidence="18">
    <location>
        <begin position="1"/>
        <end position="18"/>
    </location>
</feature>
<dbReference type="GO" id="GO:0043161">
    <property type="term" value="P:proteasome-mediated ubiquitin-dependent protein catabolic process"/>
    <property type="evidence" value="ECO:0007669"/>
    <property type="project" value="TreeGrafter"/>
</dbReference>
<feature type="region of interest" description="Disordered" evidence="18">
    <location>
        <begin position="1"/>
        <end position="90"/>
    </location>
</feature>
<evidence type="ECO:0000256" key="12">
    <source>
        <dbReference type="ARBA" id="ARBA00022786"/>
    </source>
</evidence>
<dbReference type="GO" id="GO:0070936">
    <property type="term" value="P:protein K48-linked ubiquitination"/>
    <property type="evidence" value="ECO:0007669"/>
    <property type="project" value="TreeGrafter"/>
</dbReference>
<evidence type="ECO:0000256" key="17">
    <source>
        <dbReference type="PROSITE-ProRule" id="PRU00175"/>
    </source>
</evidence>
<evidence type="ECO:0000256" key="15">
    <source>
        <dbReference type="ARBA" id="ARBA00023228"/>
    </source>
</evidence>
<evidence type="ECO:0000259" key="20">
    <source>
        <dbReference type="PROSITE" id="PS50178"/>
    </source>
</evidence>
<evidence type="ECO:0000256" key="10">
    <source>
        <dbReference type="ARBA" id="ARBA00022753"/>
    </source>
</evidence>
<evidence type="ECO:0000256" key="14">
    <source>
        <dbReference type="ARBA" id="ARBA00023136"/>
    </source>
</evidence>
<feature type="region of interest" description="Disordered" evidence="18">
    <location>
        <begin position="318"/>
        <end position="366"/>
    </location>
</feature>
<keyword evidence="12" id="KW-0833">Ubl conjugation pathway</keyword>
<evidence type="ECO:0000256" key="4">
    <source>
        <dbReference type="ARBA" id="ARBA00004371"/>
    </source>
</evidence>
<keyword evidence="8" id="KW-0519">Myristate</keyword>